<keyword evidence="8" id="KW-0961">Cell wall biogenesis/degradation</keyword>
<feature type="domain" description="Mur ligase C-terminal" evidence="10">
    <location>
        <begin position="318"/>
        <end position="434"/>
    </location>
</feature>
<dbReference type="SUPFAM" id="SSF51984">
    <property type="entry name" value="MurCD N-terminal domain"/>
    <property type="match status" value="1"/>
</dbReference>
<dbReference type="InterPro" id="IPR000713">
    <property type="entry name" value="Mur_ligase_N"/>
</dbReference>
<evidence type="ECO:0000313" key="12">
    <source>
        <dbReference type="EMBL" id="OGN09293.1"/>
    </source>
</evidence>
<evidence type="ECO:0000256" key="2">
    <source>
        <dbReference type="ARBA" id="ARBA00022618"/>
    </source>
</evidence>
<dbReference type="GO" id="GO:0051301">
    <property type="term" value="P:cell division"/>
    <property type="evidence" value="ECO:0007669"/>
    <property type="project" value="UniProtKB-KW"/>
</dbReference>
<dbReference type="PANTHER" id="PTHR43445:SF5">
    <property type="entry name" value="UDP-N-ACETYLMURAMATE--L-ALANYL-GAMMA-D-GLUTAMYL-MESO-2,6-DIAMINOHEPTANDIOATE LIGASE"/>
    <property type="match status" value="1"/>
</dbReference>
<name>A0A1F8F815_9BACT</name>
<evidence type="ECO:0000256" key="8">
    <source>
        <dbReference type="ARBA" id="ARBA00023316"/>
    </source>
</evidence>
<keyword evidence="6" id="KW-0573">Peptidoglycan synthesis</keyword>
<comment type="caution">
    <text evidence="12">The sequence shown here is derived from an EMBL/GenBank/DDBJ whole genome shotgun (WGS) entry which is preliminary data.</text>
</comment>
<reference evidence="12 13" key="1">
    <citation type="journal article" date="2016" name="Nat. Commun.">
        <title>Thousands of microbial genomes shed light on interconnected biogeochemical processes in an aquifer system.</title>
        <authorList>
            <person name="Anantharaman K."/>
            <person name="Brown C.T."/>
            <person name="Hug L.A."/>
            <person name="Sharon I."/>
            <person name="Castelle C.J."/>
            <person name="Probst A.J."/>
            <person name="Thomas B.C."/>
            <person name="Singh A."/>
            <person name="Wilkins M.J."/>
            <person name="Karaoz U."/>
            <person name="Brodie E.L."/>
            <person name="Williams K.H."/>
            <person name="Hubbard S.S."/>
            <person name="Banfield J.F."/>
        </authorList>
    </citation>
    <scope>NUCLEOTIDE SEQUENCE [LARGE SCALE GENOMIC DNA]</scope>
</reference>
<evidence type="ECO:0000256" key="4">
    <source>
        <dbReference type="ARBA" id="ARBA00022840"/>
    </source>
</evidence>
<dbReference type="Pfam" id="PF01225">
    <property type="entry name" value="Mur_ligase"/>
    <property type="match status" value="1"/>
</dbReference>
<keyword evidence="1" id="KW-0436">Ligase</keyword>
<dbReference type="AlphaFoldDB" id="A0A1F8F815"/>
<dbReference type="InterPro" id="IPR036565">
    <property type="entry name" value="Mur-like_cat_sf"/>
</dbReference>
<dbReference type="GO" id="GO:0008360">
    <property type="term" value="P:regulation of cell shape"/>
    <property type="evidence" value="ECO:0007669"/>
    <property type="project" value="UniProtKB-KW"/>
</dbReference>
<dbReference type="InterPro" id="IPR036615">
    <property type="entry name" value="Mur_ligase_C_dom_sf"/>
</dbReference>
<evidence type="ECO:0000256" key="7">
    <source>
        <dbReference type="ARBA" id="ARBA00023306"/>
    </source>
</evidence>
<sequence length="482" mass="53745">MKNNKYYLLGIGGIAMANLACLFKKQGHVISGSDLDTFGPSAVLLKKHGIKYFKNHSPLHIKKFKPDAIIIGNAIQRGNPALEYVLNKQIPYCSMPEVIKERLIRGKRPIVVAGTSGKTTTAAILVWILKIAGLKPTALIGGIMKNTDSGFITGSGKYFVVEGDEYNSSFYDSSPKFLHYHPYRAIINNIQPDHLDTYGSLENIFKSFQKLVKIIPTNGLLALNNTDRFTPAILKESRSKIITFGKNGNIWASGIKLTPDGLSFIIYNGVKRLGEIKSQLLGKHNVENILAAVSVALDIKIPFSKIRQAVADFKGVKRRLEIIYRKNDMAIIDDFAHNPDKVSASLSALRSHFPKHRLIAVFEPRTGSSRRKFFQNIYVSSFKPANLVYVAEPYKKLALDKKEVFSSSQLAKDLNKSGVEAYAMKSADNILAHLNKSFERISKKPTIIVVMTSGEFDKIHNKLIKLVGKKIKNPDQRSELQD</sequence>
<evidence type="ECO:0000256" key="3">
    <source>
        <dbReference type="ARBA" id="ARBA00022741"/>
    </source>
</evidence>
<dbReference type="InterPro" id="IPR004101">
    <property type="entry name" value="Mur_ligase_C"/>
</dbReference>
<dbReference type="Pfam" id="PF02875">
    <property type="entry name" value="Mur_ligase_C"/>
    <property type="match status" value="1"/>
</dbReference>
<evidence type="ECO:0000256" key="5">
    <source>
        <dbReference type="ARBA" id="ARBA00022960"/>
    </source>
</evidence>
<evidence type="ECO:0000259" key="9">
    <source>
        <dbReference type="Pfam" id="PF01225"/>
    </source>
</evidence>
<feature type="domain" description="Mur ligase central" evidence="11">
    <location>
        <begin position="112"/>
        <end position="296"/>
    </location>
</feature>
<keyword evidence="2" id="KW-0132">Cell division</keyword>
<evidence type="ECO:0000256" key="1">
    <source>
        <dbReference type="ARBA" id="ARBA00022598"/>
    </source>
</evidence>
<evidence type="ECO:0000313" key="13">
    <source>
        <dbReference type="Proteomes" id="UP000177167"/>
    </source>
</evidence>
<dbReference type="GO" id="GO:0005524">
    <property type="term" value="F:ATP binding"/>
    <property type="evidence" value="ECO:0007669"/>
    <property type="project" value="UniProtKB-KW"/>
</dbReference>
<dbReference type="EMBL" id="MGJP01000039">
    <property type="protein sequence ID" value="OGN09293.1"/>
    <property type="molecule type" value="Genomic_DNA"/>
</dbReference>
<dbReference type="PANTHER" id="PTHR43445">
    <property type="entry name" value="UDP-N-ACETYLMURAMATE--L-ALANINE LIGASE-RELATED"/>
    <property type="match status" value="1"/>
</dbReference>
<proteinExistence type="predicted"/>
<gene>
    <name evidence="12" type="ORF">A3J46_02025</name>
</gene>
<dbReference type="Pfam" id="PF08245">
    <property type="entry name" value="Mur_ligase_M"/>
    <property type="match status" value="1"/>
</dbReference>
<accession>A0A1F8F815</accession>
<protein>
    <recommendedName>
        <fullName evidence="14">UDP-N-acetylmuramate--L-alanine ligase</fullName>
    </recommendedName>
</protein>
<dbReference type="InterPro" id="IPR013221">
    <property type="entry name" value="Mur_ligase_cen"/>
</dbReference>
<evidence type="ECO:0008006" key="14">
    <source>
        <dbReference type="Google" id="ProtNLM"/>
    </source>
</evidence>
<keyword evidence="5" id="KW-0133">Cell shape</keyword>
<dbReference type="InterPro" id="IPR050061">
    <property type="entry name" value="MurCDEF_pg_biosynth"/>
</dbReference>
<dbReference type="GO" id="GO:0009252">
    <property type="term" value="P:peptidoglycan biosynthetic process"/>
    <property type="evidence" value="ECO:0007669"/>
    <property type="project" value="UniProtKB-KW"/>
</dbReference>
<dbReference type="GO" id="GO:0016881">
    <property type="term" value="F:acid-amino acid ligase activity"/>
    <property type="evidence" value="ECO:0007669"/>
    <property type="project" value="InterPro"/>
</dbReference>
<evidence type="ECO:0000259" key="11">
    <source>
        <dbReference type="Pfam" id="PF08245"/>
    </source>
</evidence>
<feature type="domain" description="Mur ligase N-terminal catalytic" evidence="9">
    <location>
        <begin position="6"/>
        <end position="101"/>
    </location>
</feature>
<evidence type="ECO:0000259" key="10">
    <source>
        <dbReference type="Pfam" id="PF02875"/>
    </source>
</evidence>
<evidence type="ECO:0000256" key="6">
    <source>
        <dbReference type="ARBA" id="ARBA00022984"/>
    </source>
</evidence>
<dbReference type="Gene3D" id="3.40.1190.10">
    <property type="entry name" value="Mur-like, catalytic domain"/>
    <property type="match status" value="1"/>
</dbReference>
<dbReference type="Gene3D" id="3.40.50.720">
    <property type="entry name" value="NAD(P)-binding Rossmann-like Domain"/>
    <property type="match status" value="1"/>
</dbReference>
<dbReference type="Gene3D" id="3.90.190.20">
    <property type="entry name" value="Mur ligase, C-terminal domain"/>
    <property type="match status" value="1"/>
</dbReference>
<keyword evidence="4" id="KW-0067">ATP-binding</keyword>
<organism evidence="12 13">
    <name type="scientific">Candidatus Yanofskybacteria bacterium RIFCSPHIGHO2_02_FULL_41_11</name>
    <dbReference type="NCBI Taxonomy" id="1802675"/>
    <lineage>
        <taxon>Bacteria</taxon>
        <taxon>Candidatus Yanofskyibacteriota</taxon>
    </lineage>
</organism>
<keyword evidence="7" id="KW-0131">Cell cycle</keyword>
<dbReference type="Proteomes" id="UP000177167">
    <property type="component" value="Unassembled WGS sequence"/>
</dbReference>
<dbReference type="SUPFAM" id="SSF53244">
    <property type="entry name" value="MurD-like peptide ligases, peptide-binding domain"/>
    <property type="match status" value="1"/>
</dbReference>
<keyword evidence="3" id="KW-0547">Nucleotide-binding</keyword>
<dbReference type="SUPFAM" id="SSF53623">
    <property type="entry name" value="MurD-like peptide ligases, catalytic domain"/>
    <property type="match status" value="1"/>
</dbReference>
<dbReference type="GO" id="GO:0071555">
    <property type="term" value="P:cell wall organization"/>
    <property type="evidence" value="ECO:0007669"/>
    <property type="project" value="UniProtKB-KW"/>
</dbReference>